<dbReference type="OrthoDB" id="10326373at2759"/>
<keyword evidence="2" id="KW-1185">Reference proteome</keyword>
<organism evidence="1 2">
    <name type="scientific">Botryotinia convoluta</name>
    <dbReference type="NCBI Taxonomy" id="54673"/>
    <lineage>
        <taxon>Eukaryota</taxon>
        <taxon>Fungi</taxon>
        <taxon>Dikarya</taxon>
        <taxon>Ascomycota</taxon>
        <taxon>Pezizomycotina</taxon>
        <taxon>Leotiomycetes</taxon>
        <taxon>Helotiales</taxon>
        <taxon>Sclerotiniaceae</taxon>
        <taxon>Botryotinia</taxon>
    </lineage>
</organism>
<sequence length="86" mass="9397">MFVSLSGLSILKLEDAIESGETNPSTHDHVEFYVTRTCLVHSQSGSAAHNVTCSVQPSDILPQFIPPGMQDLISRVLEMGKNRLLT</sequence>
<evidence type="ECO:0000313" key="1">
    <source>
        <dbReference type="EMBL" id="TGO61208.1"/>
    </source>
</evidence>
<accession>A0A4Z1IIH2</accession>
<comment type="caution">
    <text evidence="1">The sequence shown here is derived from an EMBL/GenBank/DDBJ whole genome shotgun (WGS) entry which is preliminary data.</text>
</comment>
<proteinExistence type="predicted"/>
<evidence type="ECO:0000313" key="2">
    <source>
        <dbReference type="Proteomes" id="UP000297527"/>
    </source>
</evidence>
<dbReference type="EMBL" id="PQXN01000029">
    <property type="protein sequence ID" value="TGO61208.1"/>
    <property type="molecule type" value="Genomic_DNA"/>
</dbReference>
<dbReference type="AlphaFoldDB" id="A0A4Z1IIH2"/>
<dbReference type="Proteomes" id="UP000297527">
    <property type="component" value="Unassembled WGS sequence"/>
</dbReference>
<protein>
    <submittedName>
        <fullName evidence="1">Uncharacterized protein</fullName>
    </submittedName>
</protein>
<gene>
    <name evidence="1" type="ORF">BCON_0029g00510</name>
</gene>
<reference evidence="1 2" key="1">
    <citation type="submission" date="2017-12" db="EMBL/GenBank/DDBJ databases">
        <title>Comparative genomics of Botrytis spp.</title>
        <authorList>
            <person name="Valero-Jimenez C.A."/>
            <person name="Tapia P."/>
            <person name="Veloso J."/>
            <person name="Silva-Moreno E."/>
            <person name="Staats M."/>
            <person name="Valdes J.H."/>
            <person name="Van Kan J.A.L."/>
        </authorList>
    </citation>
    <scope>NUCLEOTIDE SEQUENCE [LARGE SCALE GENOMIC DNA]</scope>
    <source>
        <strain evidence="1 2">MUCL11595</strain>
    </source>
</reference>
<name>A0A4Z1IIH2_9HELO</name>